<dbReference type="RefSeq" id="WP_108825779.1">
    <property type="nucleotide sequence ID" value="NZ_CP023004.1"/>
</dbReference>
<dbReference type="PANTHER" id="PTHR36115:SF4">
    <property type="entry name" value="MEMBRANE PROTEIN"/>
    <property type="match status" value="1"/>
</dbReference>
<feature type="domain" description="RDD" evidence="7">
    <location>
        <begin position="110"/>
        <end position="248"/>
    </location>
</feature>
<evidence type="ECO:0000256" key="1">
    <source>
        <dbReference type="ARBA" id="ARBA00004651"/>
    </source>
</evidence>
<evidence type="ECO:0000256" key="5">
    <source>
        <dbReference type="ARBA" id="ARBA00023136"/>
    </source>
</evidence>
<evidence type="ECO:0000259" key="8">
    <source>
        <dbReference type="Pfam" id="PF14237"/>
    </source>
</evidence>
<sequence length="255" mass="28497">MQWYYVLNGERVGPVSQEQFDQLVQAGTITGETLVWHAGMTEWLSWTQTAARIAAESDSAVCAVSGRLYPKREMLEYQGRWVSAEHKDEFFQRIREGVQHHTAMPGEVRYAGFWIRFAAVIIDMMCLWAINMVFSVGFMFVMMALGGLASASGRGGMTPVVVILQLSLYVVQIAVALAYDVFFIRKYDATPGKLALGLKILRADGDKLSVGRIIGRNFAKGVSALILCIGYIMAGWDDQKRALHDIMCDTRVVRK</sequence>
<dbReference type="Pfam" id="PF06271">
    <property type="entry name" value="RDD"/>
    <property type="match status" value="1"/>
</dbReference>
<proteinExistence type="predicted"/>
<feature type="domain" description="GYF" evidence="8">
    <location>
        <begin position="3"/>
        <end position="45"/>
    </location>
</feature>
<dbReference type="Pfam" id="PF14237">
    <property type="entry name" value="GYF_2"/>
    <property type="match status" value="1"/>
</dbReference>
<evidence type="ECO:0000256" key="2">
    <source>
        <dbReference type="ARBA" id="ARBA00022475"/>
    </source>
</evidence>
<name>A0A2U8E527_9BACT</name>
<dbReference type="Proteomes" id="UP000244896">
    <property type="component" value="Chromosome"/>
</dbReference>
<protein>
    <recommendedName>
        <fullName evidence="11">RDD family protein</fullName>
    </recommendedName>
</protein>
<feature type="transmembrane region" description="Helical" evidence="6">
    <location>
        <begin position="217"/>
        <end position="236"/>
    </location>
</feature>
<organism evidence="9 10">
    <name type="scientific">Ereboglobus luteus</name>
    <dbReference type="NCBI Taxonomy" id="1796921"/>
    <lineage>
        <taxon>Bacteria</taxon>
        <taxon>Pseudomonadati</taxon>
        <taxon>Verrucomicrobiota</taxon>
        <taxon>Opitutia</taxon>
        <taxon>Opitutales</taxon>
        <taxon>Opitutaceae</taxon>
        <taxon>Ereboglobus</taxon>
    </lineage>
</organism>
<dbReference type="OrthoDB" id="200422at2"/>
<dbReference type="PANTHER" id="PTHR36115">
    <property type="entry name" value="PROLINE-RICH ANTIGEN HOMOLOG-RELATED"/>
    <property type="match status" value="1"/>
</dbReference>
<reference evidence="9 10" key="1">
    <citation type="journal article" date="2018" name="Syst. Appl. Microbiol.">
        <title>Ereboglobus luteus gen. nov. sp. nov. from cockroach guts, and new insights into the oxygen relationship of the genera Opitutus and Didymococcus (Verrucomicrobia: Opitutaceae).</title>
        <authorList>
            <person name="Tegtmeier D."/>
            <person name="Belitz A."/>
            <person name="Radek R."/>
            <person name="Heimerl T."/>
            <person name="Brune A."/>
        </authorList>
    </citation>
    <scope>NUCLEOTIDE SEQUENCE [LARGE SCALE GENOMIC DNA]</scope>
    <source>
        <strain evidence="9 10">Ho45</strain>
    </source>
</reference>
<keyword evidence="2" id="KW-1003">Cell membrane</keyword>
<feature type="transmembrane region" description="Helical" evidence="6">
    <location>
        <begin position="162"/>
        <end position="184"/>
    </location>
</feature>
<keyword evidence="10" id="KW-1185">Reference proteome</keyword>
<dbReference type="EMBL" id="CP023004">
    <property type="protein sequence ID" value="AWI09963.1"/>
    <property type="molecule type" value="Genomic_DNA"/>
</dbReference>
<evidence type="ECO:0000256" key="3">
    <source>
        <dbReference type="ARBA" id="ARBA00022692"/>
    </source>
</evidence>
<evidence type="ECO:0008006" key="11">
    <source>
        <dbReference type="Google" id="ProtNLM"/>
    </source>
</evidence>
<dbReference type="InterPro" id="IPR051791">
    <property type="entry name" value="Pra-immunoreactive"/>
</dbReference>
<dbReference type="GO" id="GO:0005886">
    <property type="term" value="C:plasma membrane"/>
    <property type="evidence" value="ECO:0007669"/>
    <property type="project" value="UniProtKB-SubCell"/>
</dbReference>
<evidence type="ECO:0000313" key="9">
    <source>
        <dbReference type="EMBL" id="AWI09963.1"/>
    </source>
</evidence>
<evidence type="ECO:0000256" key="4">
    <source>
        <dbReference type="ARBA" id="ARBA00022989"/>
    </source>
</evidence>
<dbReference type="KEGG" id="elut:CKA38_12535"/>
<keyword evidence="4 6" id="KW-1133">Transmembrane helix</keyword>
<accession>A0A2U8E527</accession>
<keyword evidence="5 6" id="KW-0472">Membrane</keyword>
<gene>
    <name evidence="9" type="ORF">CKA38_12535</name>
</gene>
<dbReference type="InterPro" id="IPR010432">
    <property type="entry name" value="RDD"/>
</dbReference>
<feature type="transmembrane region" description="Helical" evidence="6">
    <location>
        <begin position="113"/>
        <end position="142"/>
    </location>
</feature>
<evidence type="ECO:0000256" key="6">
    <source>
        <dbReference type="SAM" id="Phobius"/>
    </source>
</evidence>
<evidence type="ECO:0000313" key="10">
    <source>
        <dbReference type="Proteomes" id="UP000244896"/>
    </source>
</evidence>
<dbReference type="AlphaFoldDB" id="A0A2U8E527"/>
<dbReference type="InterPro" id="IPR025640">
    <property type="entry name" value="GYF_2"/>
</dbReference>
<keyword evidence="3 6" id="KW-0812">Transmembrane</keyword>
<comment type="subcellular location">
    <subcellularLocation>
        <location evidence="1">Cell membrane</location>
        <topology evidence="1">Multi-pass membrane protein</topology>
    </subcellularLocation>
</comment>
<evidence type="ECO:0000259" key="7">
    <source>
        <dbReference type="Pfam" id="PF06271"/>
    </source>
</evidence>